<keyword evidence="2" id="KW-1185">Reference proteome</keyword>
<accession>A0A017HDA4</accession>
<evidence type="ECO:0000313" key="2">
    <source>
        <dbReference type="Proteomes" id="UP000025047"/>
    </source>
</evidence>
<proteinExistence type="predicted"/>
<gene>
    <name evidence="1" type="ORF">Lokhon_01849</name>
</gene>
<dbReference type="HOGENOM" id="CLU_3185487_0_0_5"/>
<dbReference type="Proteomes" id="UP000025047">
    <property type="component" value="Unassembled WGS sequence"/>
</dbReference>
<protein>
    <submittedName>
        <fullName evidence="1">Uncharacterized protein</fullName>
    </submittedName>
</protein>
<comment type="caution">
    <text evidence="1">The sequence shown here is derived from an EMBL/GenBank/DDBJ whole genome shotgun (WGS) entry which is preliminary data.</text>
</comment>
<dbReference type="AlphaFoldDB" id="A0A017HDA4"/>
<dbReference type="EMBL" id="APGJ01000006">
    <property type="protein sequence ID" value="EYD71779.1"/>
    <property type="molecule type" value="Genomic_DNA"/>
</dbReference>
<reference evidence="1 2" key="1">
    <citation type="submission" date="2013-03" db="EMBL/GenBank/DDBJ databases">
        <authorList>
            <person name="Fiebig A."/>
            <person name="Goeker M."/>
            <person name="Klenk H.-P.P."/>
        </authorList>
    </citation>
    <scope>NUCLEOTIDE SEQUENCE [LARGE SCALE GENOMIC DNA]</scope>
    <source>
        <strain evidence="1 2">DSM 17492</strain>
    </source>
</reference>
<sequence length="46" mass="5207">MDIGFIRIGNRVAYGPIRARRRNRITIICDGRPLTGLAAPKKKRSK</sequence>
<evidence type="ECO:0000313" key="1">
    <source>
        <dbReference type="EMBL" id="EYD71779.1"/>
    </source>
</evidence>
<organism evidence="1 2">
    <name type="scientific">Limimaricola hongkongensis DSM 17492</name>
    <dbReference type="NCBI Taxonomy" id="1122180"/>
    <lineage>
        <taxon>Bacteria</taxon>
        <taxon>Pseudomonadati</taxon>
        <taxon>Pseudomonadota</taxon>
        <taxon>Alphaproteobacteria</taxon>
        <taxon>Rhodobacterales</taxon>
        <taxon>Paracoccaceae</taxon>
        <taxon>Limimaricola</taxon>
    </lineage>
</organism>
<dbReference type="STRING" id="1122180.Lokhon_01849"/>
<name>A0A017HDA4_9RHOB</name>